<sequence>MLSSVSNDNSAISSQFSTRTRNLSSPITPQSYQSPAVYTTTITTPTNTNMDPFATSKSSISSEMKLKIIVGNDIIAVKFNNKIQKLQELRELVRKRLDVGEQEHVRLYYSRDDSHQFAPLLNDKDLQSAISQEKVLVMAEIHA</sequence>
<organism evidence="4 5">
    <name type="scientific">Wickerhamomyces pijperi</name>
    <name type="common">Yeast</name>
    <name type="synonym">Pichia pijperi</name>
    <dbReference type="NCBI Taxonomy" id="599730"/>
    <lineage>
        <taxon>Eukaryota</taxon>
        <taxon>Fungi</taxon>
        <taxon>Dikarya</taxon>
        <taxon>Ascomycota</taxon>
        <taxon>Saccharomycotina</taxon>
        <taxon>Saccharomycetes</taxon>
        <taxon>Phaffomycetales</taxon>
        <taxon>Wickerhamomycetaceae</taxon>
        <taxon>Wickerhamomyces</taxon>
    </lineage>
</organism>
<evidence type="ECO:0000313" key="5">
    <source>
        <dbReference type="Proteomes" id="UP000774326"/>
    </source>
</evidence>
<evidence type="ECO:0000313" key="4">
    <source>
        <dbReference type="EMBL" id="KAH3686230.1"/>
    </source>
</evidence>
<dbReference type="AlphaFoldDB" id="A0A9P8QB20"/>
<feature type="compositionally biased region" description="Low complexity" evidence="2">
    <location>
        <begin position="1"/>
        <end position="14"/>
    </location>
</feature>
<feature type="region of interest" description="Disordered" evidence="2">
    <location>
        <begin position="1"/>
        <end position="30"/>
    </location>
</feature>
<evidence type="ECO:0000256" key="1">
    <source>
        <dbReference type="SAM" id="Coils"/>
    </source>
</evidence>
<reference evidence="4" key="1">
    <citation type="journal article" date="2021" name="Open Biol.">
        <title>Shared evolutionary footprints suggest mitochondrial oxidative damage underlies multiple complex I losses in fungi.</title>
        <authorList>
            <person name="Schikora-Tamarit M.A."/>
            <person name="Marcet-Houben M."/>
            <person name="Nosek J."/>
            <person name="Gabaldon T."/>
        </authorList>
    </citation>
    <scope>NUCLEOTIDE SEQUENCE</scope>
    <source>
        <strain evidence="4">CBS2887</strain>
    </source>
</reference>
<dbReference type="Gene3D" id="3.10.20.90">
    <property type="entry name" value="Phosphatidylinositol 3-kinase Catalytic Subunit, Chain A, domain 1"/>
    <property type="match status" value="1"/>
</dbReference>
<comment type="caution">
    <text evidence="4">The sequence shown here is derived from an EMBL/GenBank/DDBJ whole genome shotgun (WGS) entry which is preliminary data.</text>
</comment>
<reference evidence="4" key="2">
    <citation type="submission" date="2021-01" db="EMBL/GenBank/DDBJ databases">
        <authorList>
            <person name="Schikora-Tamarit M.A."/>
        </authorList>
    </citation>
    <scope>NUCLEOTIDE SEQUENCE</scope>
    <source>
        <strain evidence="4">CBS2887</strain>
    </source>
</reference>
<name>A0A9P8QB20_WICPI</name>
<accession>A0A9P8QB20</accession>
<dbReference type="SUPFAM" id="SSF54277">
    <property type="entry name" value="CAD &amp; PB1 domains"/>
    <property type="match status" value="1"/>
</dbReference>
<keyword evidence="5" id="KW-1185">Reference proteome</keyword>
<dbReference type="InterPro" id="IPR000270">
    <property type="entry name" value="PB1_dom"/>
</dbReference>
<dbReference type="Pfam" id="PF00564">
    <property type="entry name" value="PB1"/>
    <property type="match status" value="1"/>
</dbReference>
<dbReference type="Proteomes" id="UP000774326">
    <property type="component" value="Unassembled WGS sequence"/>
</dbReference>
<proteinExistence type="predicted"/>
<keyword evidence="1" id="KW-0175">Coiled coil</keyword>
<protein>
    <recommendedName>
        <fullName evidence="3">PB1 domain-containing protein</fullName>
    </recommendedName>
</protein>
<feature type="domain" description="PB1" evidence="3">
    <location>
        <begin position="64"/>
        <end position="132"/>
    </location>
</feature>
<evidence type="ECO:0000259" key="3">
    <source>
        <dbReference type="Pfam" id="PF00564"/>
    </source>
</evidence>
<feature type="compositionally biased region" description="Polar residues" evidence="2">
    <location>
        <begin position="15"/>
        <end position="30"/>
    </location>
</feature>
<feature type="coiled-coil region" evidence="1">
    <location>
        <begin position="76"/>
        <end position="103"/>
    </location>
</feature>
<evidence type="ECO:0000256" key="2">
    <source>
        <dbReference type="SAM" id="MobiDB-lite"/>
    </source>
</evidence>
<dbReference type="EMBL" id="JAEUBG010001529">
    <property type="protein sequence ID" value="KAH3686230.1"/>
    <property type="molecule type" value="Genomic_DNA"/>
</dbReference>
<gene>
    <name evidence="4" type="ORF">WICPIJ_002787</name>
</gene>